<feature type="domain" description="HTH arsR-type" evidence="5">
    <location>
        <begin position="32"/>
        <end position="126"/>
    </location>
</feature>
<dbReference type="PANTHER" id="PTHR33154">
    <property type="entry name" value="TRANSCRIPTIONAL REGULATOR, ARSR FAMILY"/>
    <property type="match status" value="1"/>
</dbReference>
<dbReference type="InterPro" id="IPR011991">
    <property type="entry name" value="ArsR-like_HTH"/>
</dbReference>
<dbReference type="SMART" id="SM00418">
    <property type="entry name" value="HTH_ARSR"/>
    <property type="match status" value="1"/>
</dbReference>
<dbReference type="InterPro" id="IPR036390">
    <property type="entry name" value="WH_DNA-bd_sf"/>
</dbReference>
<dbReference type="Gene3D" id="1.10.10.10">
    <property type="entry name" value="Winged helix-like DNA-binding domain superfamily/Winged helix DNA-binding domain"/>
    <property type="match status" value="1"/>
</dbReference>
<dbReference type="Pfam" id="PF01022">
    <property type="entry name" value="HTH_5"/>
    <property type="match status" value="1"/>
</dbReference>
<comment type="caution">
    <text evidence="6">The sequence shown here is derived from an EMBL/GenBank/DDBJ whole genome shotgun (WGS) entry which is preliminary data.</text>
</comment>
<protein>
    <submittedName>
        <fullName evidence="6">Winged helix-turn-helix transcriptional regulator</fullName>
    </submittedName>
</protein>
<dbReference type="PRINTS" id="PR00778">
    <property type="entry name" value="HTHARSR"/>
</dbReference>
<evidence type="ECO:0000256" key="4">
    <source>
        <dbReference type="SAM" id="MobiDB-lite"/>
    </source>
</evidence>
<dbReference type="PANTHER" id="PTHR33154:SF33">
    <property type="entry name" value="TRANSCRIPTIONAL REPRESSOR SDPR"/>
    <property type="match status" value="1"/>
</dbReference>
<reference evidence="6 7" key="1">
    <citation type="submission" date="2020-02" db="EMBL/GenBank/DDBJ databases">
        <authorList>
            <person name="Li X.-J."/>
            <person name="Feng X.-M."/>
        </authorList>
    </citation>
    <scope>NUCLEOTIDE SEQUENCE [LARGE SCALE GENOMIC DNA]</scope>
    <source>
        <strain evidence="6 7">CGMCC 4.7225</strain>
    </source>
</reference>
<evidence type="ECO:0000313" key="6">
    <source>
        <dbReference type="EMBL" id="NED96169.1"/>
    </source>
</evidence>
<dbReference type="CDD" id="cd00090">
    <property type="entry name" value="HTH_ARSR"/>
    <property type="match status" value="1"/>
</dbReference>
<dbReference type="InterPro" id="IPR036388">
    <property type="entry name" value="WH-like_DNA-bd_sf"/>
</dbReference>
<keyword evidence="3" id="KW-0804">Transcription</keyword>
<dbReference type="EMBL" id="JAAGOB010000006">
    <property type="protein sequence ID" value="NED96169.1"/>
    <property type="molecule type" value="Genomic_DNA"/>
</dbReference>
<name>A0A6N9YMT6_9ACTN</name>
<keyword evidence="1" id="KW-0805">Transcription regulation</keyword>
<dbReference type="Proteomes" id="UP000469185">
    <property type="component" value="Unassembled WGS sequence"/>
</dbReference>
<dbReference type="InterPro" id="IPR001845">
    <property type="entry name" value="HTH_ArsR_DNA-bd_dom"/>
</dbReference>
<dbReference type="GO" id="GO:0003677">
    <property type="term" value="F:DNA binding"/>
    <property type="evidence" value="ECO:0007669"/>
    <property type="project" value="UniProtKB-KW"/>
</dbReference>
<accession>A0A6N9YMT6</accession>
<gene>
    <name evidence="6" type="ORF">G1H11_12700</name>
</gene>
<evidence type="ECO:0000256" key="1">
    <source>
        <dbReference type="ARBA" id="ARBA00023015"/>
    </source>
</evidence>
<feature type="region of interest" description="Disordered" evidence="4">
    <location>
        <begin position="1"/>
        <end position="21"/>
    </location>
</feature>
<keyword evidence="2" id="KW-0238">DNA-binding</keyword>
<dbReference type="PROSITE" id="PS50987">
    <property type="entry name" value="HTH_ARSR_2"/>
    <property type="match status" value="1"/>
</dbReference>
<evidence type="ECO:0000259" key="5">
    <source>
        <dbReference type="PROSITE" id="PS50987"/>
    </source>
</evidence>
<sequence>MNRHRAPAQDDGRRSGVGSAADVATADGATADGSVADGAAVRLFHSLSDPVRLRIIRLLSDGERRVVELTRELNLAQSTVSGHLACLRSAGLVDAHPHGRSTFYALAKPELWELLAAAERILDADGSAGALCPERHRPEPAAACGVTVRGCVLSGQGRP</sequence>
<evidence type="ECO:0000256" key="3">
    <source>
        <dbReference type="ARBA" id="ARBA00023163"/>
    </source>
</evidence>
<dbReference type="AlphaFoldDB" id="A0A6N9YMT6"/>
<proteinExistence type="predicted"/>
<organism evidence="6 7">
    <name type="scientific">Phytoactinopolyspora alkaliphila</name>
    <dbReference type="NCBI Taxonomy" id="1783498"/>
    <lineage>
        <taxon>Bacteria</taxon>
        <taxon>Bacillati</taxon>
        <taxon>Actinomycetota</taxon>
        <taxon>Actinomycetes</taxon>
        <taxon>Jiangellales</taxon>
        <taxon>Jiangellaceae</taxon>
        <taxon>Phytoactinopolyspora</taxon>
    </lineage>
</organism>
<evidence type="ECO:0000313" key="7">
    <source>
        <dbReference type="Proteomes" id="UP000469185"/>
    </source>
</evidence>
<dbReference type="InterPro" id="IPR051081">
    <property type="entry name" value="HTH_MetalResp_TranReg"/>
</dbReference>
<dbReference type="GO" id="GO:0003700">
    <property type="term" value="F:DNA-binding transcription factor activity"/>
    <property type="evidence" value="ECO:0007669"/>
    <property type="project" value="InterPro"/>
</dbReference>
<keyword evidence="7" id="KW-1185">Reference proteome</keyword>
<dbReference type="SUPFAM" id="SSF46785">
    <property type="entry name" value="Winged helix' DNA-binding domain"/>
    <property type="match status" value="1"/>
</dbReference>
<dbReference type="NCBIfam" id="NF033788">
    <property type="entry name" value="HTH_metalloreg"/>
    <property type="match status" value="1"/>
</dbReference>
<evidence type="ECO:0000256" key="2">
    <source>
        <dbReference type="ARBA" id="ARBA00023125"/>
    </source>
</evidence>